<dbReference type="EnsemblPlants" id="EMT23235">
    <property type="protein sequence ID" value="EMT23235"/>
    <property type="gene ID" value="F775_06937"/>
</dbReference>
<feature type="compositionally biased region" description="Pro residues" evidence="1">
    <location>
        <begin position="1"/>
        <end position="15"/>
    </location>
</feature>
<evidence type="ECO:0000313" key="2">
    <source>
        <dbReference type="EnsemblPlants" id="EMT23235"/>
    </source>
</evidence>
<accession>M8BEA1</accession>
<sequence length="85" mass="8747">MDMDSLPPPISPQPPTHSSCIRHQRRGQRGAPGDCRDPKVPVLQGGRKRRGGEDGGPGSPWHGGKAATHLESGGSGPDPCSGAGF</sequence>
<dbReference type="AlphaFoldDB" id="M8BEA1"/>
<feature type="region of interest" description="Disordered" evidence="1">
    <location>
        <begin position="1"/>
        <end position="85"/>
    </location>
</feature>
<organism evidence="2">
    <name type="scientific">Aegilops tauschii</name>
    <name type="common">Tausch's goatgrass</name>
    <name type="synonym">Aegilops squarrosa</name>
    <dbReference type="NCBI Taxonomy" id="37682"/>
    <lineage>
        <taxon>Eukaryota</taxon>
        <taxon>Viridiplantae</taxon>
        <taxon>Streptophyta</taxon>
        <taxon>Embryophyta</taxon>
        <taxon>Tracheophyta</taxon>
        <taxon>Spermatophyta</taxon>
        <taxon>Magnoliopsida</taxon>
        <taxon>Liliopsida</taxon>
        <taxon>Poales</taxon>
        <taxon>Poaceae</taxon>
        <taxon>BOP clade</taxon>
        <taxon>Pooideae</taxon>
        <taxon>Triticodae</taxon>
        <taxon>Triticeae</taxon>
        <taxon>Triticinae</taxon>
        <taxon>Aegilops</taxon>
    </lineage>
</organism>
<protein>
    <submittedName>
        <fullName evidence="2">Uncharacterized protein</fullName>
    </submittedName>
</protein>
<name>M8BEA1_AEGTA</name>
<evidence type="ECO:0000256" key="1">
    <source>
        <dbReference type="SAM" id="MobiDB-lite"/>
    </source>
</evidence>
<proteinExistence type="predicted"/>
<reference evidence="2" key="1">
    <citation type="submission" date="2015-06" db="UniProtKB">
        <authorList>
            <consortium name="EnsemblPlants"/>
        </authorList>
    </citation>
    <scope>IDENTIFICATION</scope>
</reference>